<accession>A0A3S4B2G8</accession>
<comment type="caution">
    <text evidence="1">The sequence shown here is derived from an EMBL/GenBank/DDBJ whole genome shotgun (WGS) entry which is preliminary data.</text>
</comment>
<gene>
    <name evidence="1" type="ORF">RHODGE_RHODGE_03356</name>
</gene>
<evidence type="ECO:0000313" key="1">
    <source>
        <dbReference type="EMBL" id="VCU10170.1"/>
    </source>
</evidence>
<dbReference type="Proteomes" id="UP000289200">
    <property type="component" value="Unassembled WGS sequence"/>
</dbReference>
<name>A0A3S4B2G8_9BRAD</name>
<dbReference type="AlphaFoldDB" id="A0A3S4B2G8"/>
<proteinExistence type="predicted"/>
<organism evidence="1 2">
    <name type="scientific">Rhodoplanes serenus</name>
    <dbReference type="NCBI Taxonomy" id="200615"/>
    <lineage>
        <taxon>Bacteria</taxon>
        <taxon>Pseudomonadati</taxon>
        <taxon>Pseudomonadota</taxon>
        <taxon>Alphaproteobacteria</taxon>
        <taxon>Hyphomicrobiales</taxon>
        <taxon>Nitrobacteraceae</taxon>
        <taxon>Rhodoplanes</taxon>
    </lineage>
</organism>
<dbReference type="RefSeq" id="WP_129610123.1">
    <property type="nucleotide sequence ID" value="NZ_UWOC01000162.1"/>
</dbReference>
<evidence type="ECO:0000313" key="2">
    <source>
        <dbReference type="Proteomes" id="UP000289200"/>
    </source>
</evidence>
<reference evidence="2" key="1">
    <citation type="submission" date="2018-10" db="EMBL/GenBank/DDBJ databases">
        <authorList>
            <person name="Peiro R."/>
            <person name="Begona"/>
            <person name="Cbmso G."/>
            <person name="Lopez M."/>
            <person name="Gonzalez S."/>
            <person name="Sacristan E."/>
            <person name="Castillo E."/>
        </authorList>
    </citation>
    <scope>NUCLEOTIDE SEQUENCE [LARGE SCALE GENOMIC DNA]</scope>
</reference>
<keyword evidence="2" id="KW-1185">Reference proteome</keyword>
<dbReference type="OrthoDB" id="119951at2"/>
<protein>
    <submittedName>
        <fullName evidence="1">Uncharacterized protein</fullName>
    </submittedName>
</protein>
<dbReference type="EMBL" id="UWOC01000162">
    <property type="protein sequence ID" value="VCU10170.1"/>
    <property type="molecule type" value="Genomic_DNA"/>
</dbReference>
<sequence length="64" mass="7615">MLRRWSRLLLAWLAWLARPSSEAVDRRIGVLLERRGFRFDDAFEREIERDVLATAPRCWHGPPP</sequence>